<dbReference type="Proteomes" id="UP000255224">
    <property type="component" value="Unassembled WGS sequence"/>
</dbReference>
<dbReference type="AlphaFoldDB" id="A0A376ENP6"/>
<reference evidence="2" key="3">
    <citation type="submission" date="2018-11" db="EMBL/GenBank/DDBJ databases">
        <title>Proposal to divide the Flavobacteriaceae and reorganize its genera based on Amino Acid Identity values calculated from whole genome sequences.</title>
        <authorList>
            <person name="Nicholson A.C."/>
            <person name="Gulvik C.A."/>
            <person name="Whitney A.M."/>
            <person name="Humrighouse B.W."/>
            <person name="Bell M."/>
            <person name="Holmes B."/>
            <person name="Steigerwalt A."/>
            <person name="Villarma A."/>
            <person name="Sheth M."/>
            <person name="Batra D."/>
            <person name="Pryor J."/>
            <person name="Bernardet J.-F."/>
            <person name="Hugo C."/>
            <person name="Kampfer P."/>
            <person name="Newman J."/>
            <person name="Mcquiston J.R."/>
        </authorList>
    </citation>
    <scope>NUCLEOTIDE SEQUENCE [LARGE SCALE GENOMIC DNA]</scope>
    <source>
        <strain evidence="2">G0188</strain>
    </source>
</reference>
<reference evidence="3 4" key="1">
    <citation type="submission" date="2018-06" db="EMBL/GenBank/DDBJ databases">
        <authorList>
            <consortium name="Pathogen Informatics"/>
            <person name="Doyle S."/>
        </authorList>
    </citation>
    <scope>NUCLEOTIDE SEQUENCE [LARGE SCALE GENOMIC DNA]</scope>
    <source>
        <strain evidence="3 4">NCTC13533</strain>
    </source>
</reference>
<proteinExistence type="predicted"/>
<feature type="signal peptide" evidence="1">
    <location>
        <begin position="1"/>
        <end position="16"/>
    </location>
</feature>
<dbReference type="Proteomes" id="UP000273270">
    <property type="component" value="Chromosome"/>
</dbReference>
<protein>
    <recommendedName>
        <fullName evidence="6">WG repeat-containing protein</fullName>
    </recommendedName>
</protein>
<evidence type="ECO:0000313" key="5">
    <source>
        <dbReference type="Proteomes" id="UP000273270"/>
    </source>
</evidence>
<dbReference type="OrthoDB" id="1248222at2"/>
<organism evidence="3 4">
    <name type="scientific">Chryseobacterium carnipullorum</name>
    <dbReference type="NCBI Taxonomy" id="1124835"/>
    <lineage>
        <taxon>Bacteria</taxon>
        <taxon>Pseudomonadati</taxon>
        <taxon>Bacteroidota</taxon>
        <taxon>Flavobacteriia</taxon>
        <taxon>Flavobacteriales</taxon>
        <taxon>Weeksellaceae</taxon>
        <taxon>Chryseobacterium group</taxon>
        <taxon>Chryseobacterium</taxon>
    </lineage>
</organism>
<evidence type="ECO:0000313" key="4">
    <source>
        <dbReference type="Proteomes" id="UP000255224"/>
    </source>
</evidence>
<feature type="chain" id="PRO_5044586232" description="WG repeat-containing protein" evidence="1">
    <location>
        <begin position="17"/>
        <end position="293"/>
    </location>
</feature>
<keyword evidence="1" id="KW-0732">Signal</keyword>
<accession>A0A376ENP6</accession>
<evidence type="ECO:0000313" key="2">
    <source>
        <dbReference type="EMBL" id="AZA47625.1"/>
    </source>
</evidence>
<gene>
    <name evidence="2" type="ORF">EG346_05225</name>
    <name evidence="3" type="ORF">NCTC13533_04925</name>
</gene>
<reference evidence="5" key="2">
    <citation type="submission" date="2018-11" db="EMBL/GenBank/DDBJ databases">
        <title>Proposal to divide the Flavobacteriaceae and reorganize its genera based on Amino Acid Identity values calculated from whole genome sequences.</title>
        <authorList>
            <person name="Nicholson A.C."/>
            <person name="Gulvik C.A."/>
            <person name="Whitney A.M."/>
            <person name="Humrighouse B.W."/>
            <person name="Bell M."/>
            <person name="Holmes B."/>
            <person name="Steigerwalt A.G."/>
            <person name="Villarma A."/>
            <person name="Sheth M."/>
            <person name="Batra D."/>
            <person name="Pryor J."/>
            <person name="Bernardet J.-F."/>
            <person name="Hugo C."/>
            <person name="Kampfer P."/>
            <person name="Newman J."/>
            <person name="McQuiston J.R."/>
        </authorList>
    </citation>
    <scope>NUCLEOTIDE SEQUENCE [LARGE SCALE GENOMIC DNA]</scope>
    <source>
        <strain evidence="5">G0188</strain>
    </source>
</reference>
<sequence length="293" mass="34507">MRTLLFFLLMTNFLLAQELKIQFSPSEKKYGVSIDKKLIIPAKYDSIAKKDNLYIAYVRNYCDLYDKSGNLLYRDLHTIQFLDNFFFNNVQIIDLSGNTYFIDSVGNKIKPDEIKSNFTRIPLLDEELNYNAVETSEIKSPSQISFNLINTKKIETKYIEAYKIISPENSSFIKFLLTDNNSVSLPKDYKCYVIDNMSCVFNQYQVLVEKNKKVGLWNLKTKKFDLPTVYDDIQVFNQNLLLKRNDLYTSFPNIGKKTKYKKLEPYIEYFARFETPDGKKGWVDRKGKEYFDQ</sequence>
<dbReference type="EMBL" id="CP033920">
    <property type="protein sequence ID" value="AZA47625.1"/>
    <property type="molecule type" value="Genomic_DNA"/>
</dbReference>
<dbReference type="RefSeq" id="WP_123877209.1">
    <property type="nucleotide sequence ID" value="NZ_CP033920.1"/>
</dbReference>
<dbReference type="KEGG" id="ccau:EG346_05225"/>
<evidence type="ECO:0000256" key="1">
    <source>
        <dbReference type="SAM" id="SignalP"/>
    </source>
</evidence>
<evidence type="ECO:0000313" key="3">
    <source>
        <dbReference type="EMBL" id="STD10941.1"/>
    </source>
</evidence>
<evidence type="ECO:0008006" key="6">
    <source>
        <dbReference type="Google" id="ProtNLM"/>
    </source>
</evidence>
<keyword evidence="5" id="KW-1185">Reference proteome</keyword>
<name>A0A376ENP6_CHRCU</name>
<accession>A0A3G6M2M8</accession>
<dbReference type="EMBL" id="UFVQ01000003">
    <property type="protein sequence ID" value="STD10941.1"/>
    <property type="molecule type" value="Genomic_DNA"/>
</dbReference>